<gene>
    <name evidence="1" type="ORF">LCGC14_1468200</name>
</gene>
<dbReference type="EMBL" id="LAZR01010299">
    <property type="protein sequence ID" value="KKM67719.1"/>
    <property type="molecule type" value="Genomic_DNA"/>
</dbReference>
<proteinExistence type="predicted"/>
<protein>
    <submittedName>
        <fullName evidence="1">Uncharacterized protein</fullName>
    </submittedName>
</protein>
<sequence length="70" mass="7889">MSQKSIQNQEAKTLASRDRVIAELSEYYDDIERIEEEGISSQNDVAIVRKCLNLVMGDILTSRANSIVDD</sequence>
<name>A0A0F9JD45_9ZZZZ</name>
<evidence type="ECO:0000313" key="1">
    <source>
        <dbReference type="EMBL" id="KKM67719.1"/>
    </source>
</evidence>
<reference evidence="1" key="1">
    <citation type="journal article" date="2015" name="Nature">
        <title>Complex archaea that bridge the gap between prokaryotes and eukaryotes.</title>
        <authorList>
            <person name="Spang A."/>
            <person name="Saw J.H."/>
            <person name="Jorgensen S.L."/>
            <person name="Zaremba-Niedzwiedzka K."/>
            <person name="Martijn J."/>
            <person name="Lind A.E."/>
            <person name="van Eijk R."/>
            <person name="Schleper C."/>
            <person name="Guy L."/>
            <person name="Ettema T.J."/>
        </authorList>
    </citation>
    <scope>NUCLEOTIDE SEQUENCE</scope>
</reference>
<dbReference type="AlphaFoldDB" id="A0A0F9JD45"/>
<comment type="caution">
    <text evidence="1">The sequence shown here is derived from an EMBL/GenBank/DDBJ whole genome shotgun (WGS) entry which is preliminary data.</text>
</comment>
<accession>A0A0F9JD45</accession>
<organism evidence="1">
    <name type="scientific">marine sediment metagenome</name>
    <dbReference type="NCBI Taxonomy" id="412755"/>
    <lineage>
        <taxon>unclassified sequences</taxon>
        <taxon>metagenomes</taxon>
        <taxon>ecological metagenomes</taxon>
    </lineage>
</organism>